<comment type="subcellular location">
    <subcellularLocation>
        <location evidence="1">Membrane</location>
        <topology evidence="1">Multi-pass membrane protein</topology>
    </subcellularLocation>
</comment>
<reference evidence="6 7" key="1">
    <citation type="submission" date="2024-06" db="EMBL/GenBank/DDBJ databases">
        <authorList>
            <person name="Kaempfer P."/>
            <person name="Viver T."/>
        </authorList>
    </citation>
    <scope>NUCLEOTIDE SEQUENCE [LARGE SCALE GENOMIC DNA]</scope>
    <source>
        <strain evidence="6 7">ST-64</strain>
    </source>
</reference>
<evidence type="ECO:0000313" key="7">
    <source>
        <dbReference type="Proteomes" id="UP001629244"/>
    </source>
</evidence>
<sequence length="127" mass="13222">MARSAHGIARIVALLLALAFAFFGYFKTFASLSVLAQHHAWTLVLPVAAGRLVGVTELVAALALLLGAIAARWHRVARGAAIYLIVNQACAAAVHLARGETAALPQNAVLAALAAFVGFALAQRQAR</sequence>
<dbReference type="RefSeq" id="WP_408077368.1">
    <property type="nucleotide sequence ID" value="NZ_JBELQC010000001.1"/>
</dbReference>
<evidence type="ECO:0000256" key="2">
    <source>
        <dbReference type="ARBA" id="ARBA00022692"/>
    </source>
</evidence>
<keyword evidence="4 5" id="KW-0472">Membrane</keyword>
<evidence type="ECO:0000256" key="5">
    <source>
        <dbReference type="SAM" id="Phobius"/>
    </source>
</evidence>
<accession>A0ABW8YKH5</accession>
<dbReference type="InterPro" id="IPR032808">
    <property type="entry name" value="DoxX"/>
</dbReference>
<gene>
    <name evidence="6" type="ORF">ABS767_05590</name>
</gene>
<keyword evidence="7" id="KW-1185">Reference proteome</keyword>
<name>A0ABW8YKH5_9SPHN</name>
<protein>
    <submittedName>
        <fullName evidence="6">DoxX family protein</fullName>
    </submittedName>
</protein>
<proteinExistence type="predicted"/>
<comment type="caution">
    <text evidence="6">The sequence shown here is derived from an EMBL/GenBank/DDBJ whole genome shotgun (WGS) entry which is preliminary data.</text>
</comment>
<dbReference type="Proteomes" id="UP001629244">
    <property type="component" value="Unassembled WGS sequence"/>
</dbReference>
<feature type="transmembrane region" description="Helical" evidence="5">
    <location>
        <begin position="80"/>
        <end position="97"/>
    </location>
</feature>
<keyword evidence="3 5" id="KW-1133">Transmembrane helix</keyword>
<evidence type="ECO:0000313" key="6">
    <source>
        <dbReference type="EMBL" id="MFL9840430.1"/>
    </source>
</evidence>
<evidence type="ECO:0000256" key="3">
    <source>
        <dbReference type="ARBA" id="ARBA00022989"/>
    </source>
</evidence>
<evidence type="ECO:0000256" key="4">
    <source>
        <dbReference type="ARBA" id="ARBA00023136"/>
    </source>
</evidence>
<evidence type="ECO:0000256" key="1">
    <source>
        <dbReference type="ARBA" id="ARBA00004141"/>
    </source>
</evidence>
<feature type="transmembrane region" description="Helical" evidence="5">
    <location>
        <begin position="103"/>
        <end position="122"/>
    </location>
</feature>
<feature type="transmembrane region" description="Helical" evidence="5">
    <location>
        <begin position="52"/>
        <end position="73"/>
    </location>
</feature>
<keyword evidence="2 5" id="KW-0812">Transmembrane</keyword>
<organism evidence="6 7">
    <name type="scientific">Sphingomonas plantiphila</name>
    <dbReference type="NCBI Taxonomy" id="3163295"/>
    <lineage>
        <taxon>Bacteria</taxon>
        <taxon>Pseudomonadati</taxon>
        <taxon>Pseudomonadota</taxon>
        <taxon>Alphaproteobacteria</taxon>
        <taxon>Sphingomonadales</taxon>
        <taxon>Sphingomonadaceae</taxon>
        <taxon>Sphingomonas</taxon>
    </lineage>
</organism>
<dbReference type="Pfam" id="PF13564">
    <property type="entry name" value="DoxX_2"/>
    <property type="match status" value="1"/>
</dbReference>
<dbReference type="EMBL" id="JBELQC010000001">
    <property type="protein sequence ID" value="MFL9840430.1"/>
    <property type="molecule type" value="Genomic_DNA"/>
</dbReference>